<dbReference type="Pfam" id="PF07690">
    <property type="entry name" value="MFS_1"/>
    <property type="match status" value="1"/>
</dbReference>
<dbReference type="OrthoDB" id="3639251at2759"/>
<evidence type="ECO:0000256" key="7">
    <source>
        <dbReference type="SAM" id="Phobius"/>
    </source>
</evidence>
<evidence type="ECO:0000256" key="2">
    <source>
        <dbReference type="ARBA" id="ARBA00022448"/>
    </source>
</evidence>
<keyword evidence="10" id="KW-1185">Reference proteome</keyword>
<accession>A0A8H5HCQ7</accession>
<organism evidence="9 10">
    <name type="scientific">Tricholomella constricta</name>
    <dbReference type="NCBI Taxonomy" id="117010"/>
    <lineage>
        <taxon>Eukaryota</taxon>
        <taxon>Fungi</taxon>
        <taxon>Dikarya</taxon>
        <taxon>Basidiomycota</taxon>
        <taxon>Agaricomycotina</taxon>
        <taxon>Agaricomycetes</taxon>
        <taxon>Agaricomycetidae</taxon>
        <taxon>Agaricales</taxon>
        <taxon>Tricholomatineae</taxon>
        <taxon>Lyophyllaceae</taxon>
        <taxon>Tricholomella</taxon>
    </lineage>
</organism>
<dbReference type="InterPro" id="IPR011701">
    <property type="entry name" value="MFS"/>
</dbReference>
<evidence type="ECO:0000256" key="3">
    <source>
        <dbReference type="ARBA" id="ARBA00022692"/>
    </source>
</evidence>
<feature type="transmembrane region" description="Helical" evidence="7">
    <location>
        <begin position="446"/>
        <end position="468"/>
    </location>
</feature>
<feature type="transmembrane region" description="Helical" evidence="7">
    <location>
        <begin position="354"/>
        <end position="374"/>
    </location>
</feature>
<feature type="transmembrane region" description="Helical" evidence="7">
    <location>
        <begin position="380"/>
        <end position="401"/>
    </location>
</feature>
<evidence type="ECO:0000259" key="8">
    <source>
        <dbReference type="PROSITE" id="PS50850"/>
    </source>
</evidence>
<feature type="transmembrane region" description="Helical" evidence="7">
    <location>
        <begin position="127"/>
        <end position="145"/>
    </location>
</feature>
<reference evidence="9 10" key="1">
    <citation type="journal article" date="2020" name="ISME J.">
        <title>Uncovering the hidden diversity of litter-decomposition mechanisms in mushroom-forming fungi.</title>
        <authorList>
            <person name="Floudas D."/>
            <person name="Bentzer J."/>
            <person name="Ahren D."/>
            <person name="Johansson T."/>
            <person name="Persson P."/>
            <person name="Tunlid A."/>
        </authorList>
    </citation>
    <scope>NUCLEOTIDE SEQUENCE [LARGE SCALE GENOMIC DNA]</scope>
    <source>
        <strain evidence="9 10">CBS 661.87</strain>
    </source>
</reference>
<keyword evidence="4 7" id="KW-1133">Transmembrane helix</keyword>
<evidence type="ECO:0000256" key="1">
    <source>
        <dbReference type="ARBA" id="ARBA00004141"/>
    </source>
</evidence>
<dbReference type="GO" id="GO:0016020">
    <property type="term" value="C:membrane"/>
    <property type="evidence" value="ECO:0007669"/>
    <property type="project" value="UniProtKB-SubCell"/>
</dbReference>
<feature type="transmembrane region" description="Helical" evidence="7">
    <location>
        <begin position="60"/>
        <end position="78"/>
    </location>
</feature>
<feature type="transmembrane region" description="Helical" evidence="7">
    <location>
        <begin position="98"/>
        <end position="120"/>
    </location>
</feature>
<evidence type="ECO:0000256" key="4">
    <source>
        <dbReference type="ARBA" id="ARBA00022989"/>
    </source>
</evidence>
<feature type="transmembrane region" description="Helical" evidence="7">
    <location>
        <begin position="326"/>
        <end position="347"/>
    </location>
</feature>
<feature type="transmembrane region" description="Helical" evidence="7">
    <location>
        <begin position="413"/>
        <end position="434"/>
    </location>
</feature>
<evidence type="ECO:0000256" key="5">
    <source>
        <dbReference type="ARBA" id="ARBA00023136"/>
    </source>
</evidence>
<proteinExistence type="predicted"/>
<dbReference type="Proteomes" id="UP000565441">
    <property type="component" value="Unassembled WGS sequence"/>
</dbReference>
<comment type="subcellular location">
    <subcellularLocation>
        <location evidence="1">Membrane</location>
        <topology evidence="1">Multi-pass membrane protein</topology>
    </subcellularLocation>
</comment>
<dbReference type="PANTHER" id="PTHR43791">
    <property type="entry name" value="PERMEASE-RELATED"/>
    <property type="match status" value="1"/>
</dbReference>
<evidence type="ECO:0000313" key="10">
    <source>
        <dbReference type="Proteomes" id="UP000565441"/>
    </source>
</evidence>
<feature type="transmembrane region" description="Helical" evidence="7">
    <location>
        <begin position="220"/>
        <end position="242"/>
    </location>
</feature>
<feature type="region of interest" description="Disordered" evidence="6">
    <location>
        <begin position="1"/>
        <end position="39"/>
    </location>
</feature>
<protein>
    <recommendedName>
        <fullName evidence="8">Major facilitator superfamily (MFS) profile domain-containing protein</fullName>
    </recommendedName>
</protein>
<dbReference type="InterPro" id="IPR036259">
    <property type="entry name" value="MFS_trans_sf"/>
</dbReference>
<name>A0A8H5HCQ7_9AGAR</name>
<dbReference type="SUPFAM" id="SSF103473">
    <property type="entry name" value="MFS general substrate transporter"/>
    <property type="match status" value="1"/>
</dbReference>
<feature type="transmembrane region" description="Helical" evidence="7">
    <location>
        <begin position="290"/>
        <end position="314"/>
    </location>
</feature>
<dbReference type="FunFam" id="1.20.1250.20:FF:000018">
    <property type="entry name" value="MFS transporter permease"/>
    <property type="match status" value="1"/>
</dbReference>
<dbReference type="Gene3D" id="1.20.1250.20">
    <property type="entry name" value="MFS general substrate transporter like domains"/>
    <property type="match status" value="2"/>
</dbReference>
<dbReference type="PANTHER" id="PTHR43791:SF3">
    <property type="entry name" value="MAJOR FACILITATOR SUPERFAMILY (MFS) PROFILE DOMAIN-CONTAINING PROTEIN"/>
    <property type="match status" value="1"/>
</dbReference>
<feature type="transmembrane region" description="Helical" evidence="7">
    <location>
        <begin position="187"/>
        <end position="208"/>
    </location>
</feature>
<keyword evidence="3 7" id="KW-0812">Transmembrane</keyword>
<feature type="transmembrane region" description="Helical" evidence="7">
    <location>
        <begin position="151"/>
        <end position="175"/>
    </location>
</feature>
<keyword evidence="5 7" id="KW-0472">Membrane</keyword>
<dbReference type="AlphaFoldDB" id="A0A8H5HCQ7"/>
<dbReference type="PROSITE" id="PS50850">
    <property type="entry name" value="MFS"/>
    <property type="match status" value="1"/>
</dbReference>
<evidence type="ECO:0000256" key="6">
    <source>
        <dbReference type="SAM" id="MobiDB-lite"/>
    </source>
</evidence>
<feature type="domain" description="Major facilitator superfamily (MFS) profile" evidence="8">
    <location>
        <begin position="60"/>
        <end position="469"/>
    </location>
</feature>
<gene>
    <name evidence="9" type="ORF">D9615_004540</name>
</gene>
<dbReference type="FunFam" id="1.20.1250.20:FF:000013">
    <property type="entry name" value="MFS general substrate transporter"/>
    <property type="match status" value="1"/>
</dbReference>
<comment type="caution">
    <text evidence="9">The sequence shown here is derived from an EMBL/GenBank/DDBJ whole genome shotgun (WGS) entry which is preliminary data.</text>
</comment>
<evidence type="ECO:0000313" key="9">
    <source>
        <dbReference type="EMBL" id="KAF5380625.1"/>
    </source>
</evidence>
<dbReference type="InterPro" id="IPR020846">
    <property type="entry name" value="MFS_dom"/>
</dbReference>
<sequence>MESAKDCRTPPSIMPSSKKSSELNEKQIEDVNKDVEQVSEEEEYSPELVRKTLWKVDLHMLPLLGLLYAVALIDRTNLGIARIAGMEKDLKLYVGDRYSIASCLYFVPYILLQLPSNVVLRVLGARIWLTICVVGWGVAQLGMGFVPTWGYLVLCRVFLGVFEAGFFPALVFIITTWYKRHEVQKRLAFFYLFSIFLGGFSAIFAYALTLIAPRGGLNGWQWIFIIEGVITIVLGLLTYMFVADFPDKNRFLDEKQTKLILDRVEKDRGDSLPDEMTWAKIRLHMSDWTMWAFAMMFLCATMPAYAIGFFVTIILSSMGYSVRDALLLSAPPSVFAAMCCFGFAYISDRTRKRALLIAIQTVFTIIGLFITAYAKNNGARYLGLFIANGGASACVPGVLSYNANNVVSHTKRSVSTAVIIAFGGIGGIFATTVYRQVDYPRYLNGIWATIGCQFLMLTLLGATTLTFTRRNRLAREGKLGPLEGQPGFYYTI</sequence>
<keyword evidence="2" id="KW-0813">Transport</keyword>
<feature type="compositionally biased region" description="Basic and acidic residues" evidence="6">
    <location>
        <begin position="19"/>
        <end position="36"/>
    </location>
</feature>
<dbReference type="EMBL" id="JAACJP010000013">
    <property type="protein sequence ID" value="KAF5380625.1"/>
    <property type="molecule type" value="Genomic_DNA"/>
</dbReference>
<dbReference type="GO" id="GO:0022857">
    <property type="term" value="F:transmembrane transporter activity"/>
    <property type="evidence" value="ECO:0007669"/>
    <property type="project" value="InterPro"/>
</dbReference>